<organism evidence="1 2">
    <name type="scientific">Heyndrickxia coagulans</name>
    <name type="common">Weizmannia coagulans</name>
    <dbReference type="NCBI Taxonomy" id="1398"/>
    <lineage>
        <taxon>Bacteria</taxon>
        <taxon>Bacillati</taxon>
        <taxon>Bacillota</taxon>
        <taxon>Bacilli</taxon>
        <taxon>Bacillales</taxon>
        <taxon>Bacillaceae</taxon>
        <taxon>Heyndrickxia</taxon>
    </lineage>
</organism>
<dbReference type="PATRIC" id="fig|1398.26.peg.2589"/>
<dbReference type="EMBL" id="LQYG01000002">
    <property type="protein sequence ID" value="KYC67129.1"/>
    <property type="molecule type" value="Genomic_DNA"/>
</dbReference>
<gene>
    <name evidence="1" type="ORF">B4098_1333</name>
</gene>
<name>A0A150KBX1_HEYCO</name>
<accession>A0A150KBX1</accession>
<dbReference type="Proteomes" id="UP000075288">
    <property type="component" value="Unassembled WGS sequence"/>
</dbReference>
<dbReference type="AlphaFoldDB" id="A0A150KBX1"/>
<reference evidence="1 2" key="1">
    <citation type="submission" date="2016-01" db="EMBL/GenBank/DDBJ databases">
        <title>Genome Sequences of Twelve Sporeforming Bacillus Species Isolated from Foods.</title>
        <authorList>
            <person name="Berendsen E.M."/>
            <person name="Wells-Bennik M.H."/>
            <person name="Krawcyk A.O."/>
            <person name="De Jong A."/>
            <person name="Holsappel S."/>
            <person name="Eijlander R.T."/>
            <person name="Kuipers O.P."/>
        </authorList>
    </citation>
    <scope>NUCLEOTIDE SEQUENCE [LARGE SCALE GENOMIC DNA]</scope>
    <source>
        <strain evidence="1 2">B4098</strain>
    </source>
</reference>
<evidence type="ECO:0000313" key="2">
    <source>
        <dbReference type="Proteomes" id="UP000075288"/>
    </source>
</evidence>
<protein>
    <submittedName>
        <fullName evidence="1">Uncharacterized protein</fullName>
    </submittedName>
</protein>
<evidence type="ECO:0000313" key="1">
    <source>
        <dbReference type="EMBL" id="KYC67129.1"/>
    </source>
</evidence>
<sequence length="44" mass="5187">MRHSVINRAKRAADRSGNEHFVEKNFCTGGYLWKLLEKKVINRL</sequence>
<proteinExistence type="predicted"/>
<comment type="caution">
    <text evidence="1">The sequence shown here is derived from an EMBL/GenBank/DDBJ whole genome shotgun (WGS) entry which is preliminary data.</text>
</comment>